<reference evidence="9 10" key="1">
    <citation type="submission" date="2015-11" db="EMBL/GenBank/DDBJ databases">
        <authorList>
            <person name="Lin W."/>
        </authorList>
    </citation>
    <scope>NUCLEOTIDE SEQUENCE [LARGE SCALE GENOMIC DNA]</scope>
    <source>
        <strain evidence="9 10">HCH-1</strain>
    </source>
</reference>
<evidence type="ECO:0000313" key="10">
    <source>
        <dbReference type="Proteomes" id="UP000060487"/>
    </source>
</evidence>
<feature type="domain" description="Glycosyltransferase 2-like" evidence="8">
    <location>
        <begin position="4"/>
        <end position="169"/>
    </location>
</feature>
<name>A0ABR5SJ59_9BACT</name>
<dbReference type="Gene3D" id="3.90.550.10">
    <property type="entry name" value="Spore Coat Polysaccharide Biosynthesis Protein SpsA, Chain A"/>
    <property type="match status" value="1"/>
</dbReference>
<keyword evidence="2 9" id="KW-0328">Glycosyltransferase</keyword>
<feature type="transmembrane region" description="Helical" evidence="7">
    <location>
        <begin position="264"/>
        <end position="289"/>
    </location>
</feature>
<gene>
    <name evidence="9" type="primary">ykoT</name>
    <name evidence="9" type="ORF">ASN18_1839</name>
</gene>
<dbReference type="GO" id="GO:0016757">
    <property type="term" value="F:glycosyltransferase activity"/>
    <property type="evidence" value="ECO:0007669"/>
    <property type="project" value="UniProtKB-KW"/>
</dbReference>
<keyword evidence="5 7" id="KW-1133">Transmembrane helix</keyword>
<organism evidence="9 10">
    <name type="scientific">Candidatus Magnetominusculus xianensis</name>
    <dbReference type="NCBI Taxonomy" id="1748249"/>
    <lineage>
        <taxon>Bacteria</taxon>
        <taxon>Pseudomonadati</taxon>
        <taxon>Nitrospirota</taxon>
        <taxon>Nitrospiria</taxon>
        <taxon>Nitrospirales</taxon>
        <taxon>Nitrospiraceae</taxon>
        <taxon>Candidatus Magnetominusculus</taxon>
    </lineage>
</organism>
<dbReference type="InterPro" id="IPR050256">
    <property type="entry name" value="Glycosyltransferase_2"/>
</dbReference>
<dbReference type="Proteomes" id="UP000060487">
    <property type="component" value="Unassembled WGS sequence"/>
</dbReference>
<evidence type="ECO:0000256" key="7">
    <source>
        <dbReference type="SAM" id="Phobius"/>
    </source>
</evidence>
<keyword evidence="3 9" id="KW-0808">Transferase</keyword>
<dbReference type="RefSeq" id="WP_085052450.1">
    <property type="nucleotide sequence ID" value="NZ_LNQR01000066.1"/>
</dbReference>
<sequence length="319" mass="35879">MKLSVVIPCFNEEQVIDEVYRRLNTLLNSYMANALIDDYEVIYVDDGSSDGTLSALKRLAAADKRVRAISFSGNFGHQPALTAGLYHASGDMAVSLDADLQDPPEVIGEMIKRCADGADIVYGVRDDRQEDTWFKRVTAQAFYKFMTLMGVNLIHNHADFRLLSRAALDAFQRYGEVNRFLRGMFPSMGFKHSIVNYKRERRFAGTTKYPLKKMVSFAVEGITSFTNFPLRLAFVLGFVNFVAAIILGIWTIVSKLKGSAVPGWASIVLPIYLFGGIQLMFIGILSEYVGKIYMEVKHRPVFIIRETYNFDDKGQGKSP</sequence>
<keyword evidence="10" id="KW-1185">Reference proteome</keyword>
<proteinExistence type="predicted"/>
<dbReference type="PANTHER" id="PTHR48090:SF1">
    <property type="entry name" value="PROPHAGE BACTOPRENOL GLUCOSYL TRANSFERASE HOMOLOG"/>
    <property type="match status" value="1"/>
</dbReference>
<evidence type="ECO:0000313" key="9">
    <source>
        <dbReference type="EMBL" id="KWT85021.1"/>
    </source>
</evidence>
<comment type="subcellular location">
    <subcellularLocation>
        <location evidence="1">Membrane</location>
        <topology evidence="1">Multi-pass membrane protein</topology>
    </subcellularLocation>
</comment>
<dbReference type="EC" id="2.4.-.-" evidence="9"/>
<evidence type="ECO:0000256" key="5">
    <source>
        <dbReference type="ARBA" id="ARBA00022989"/>
    </source>
</evidence>
<protein>
    <submittedName>
        <fullName evidence="9">Glycosyltransferase YkoT</fullName>
        <ecNumber evidence="9">2.4.-.-</ecNumber>
    </submittedName>
</protein>
<evidence type="ECO:0000256" key="4">
    <source>
        <dbReference type="ARBA" id="ARBA00022692"/>
    </source>
</evidence>
<dbReference type="EMBL" id="LNQR01000066">
    <property type="protein sequence ID" value="KWT85021.1"/>
    <property type="molecule type" value="Genomic_DNA"/>
</dbReference>
<accession>A0ABR5SJ59</accession>
<evidence type="ECO:0000256" key="3">
    <source>
        <dbReference type="ARBA" id="ARBA00022679"/>
    </source>
</evidence>
<dbReference type="Pfam" id="PF00535">
    <property type="entry name" value="Glycos_transf_2"/>
    <property type="match status" value="1"/>
</dbReference>
<feature type="transmembrane region" description="Helical" evidence="7">
    <location>
        <begin position="232"/>
        <end position="252"/>
    </location>
</feature>
<dbReference type="InterPro" id="IPR029044">
    <property type="entry name" value="Nucleotide-diphossugar_trans"/>
</dbReference>
<evidence type="ECO:0000259" key="8">
    <source>
        <dbReference type="Pfam" id="PF00535"/>
    </source>
</evidence>
<dbReference type="InterPro" id="IPR001173">
    <property type="entry name" value="Glyco_trans_2-like"/>
</dbReference>
<keyword evidence="6 7" id="KW-0472">Membrane</keyword>
<evidence type="ECO:0000256" key="2">
    <source>
        <dbReference type="ARBA" id="ARBA00022676"/>
    </source>
</evidence>
<evidence type="ECO:0000256" key="1">
    <source>
        <dbReference type="ARBA" id="ARBA00004141"/>
    </source>
</evidence>
<evidence type="ECO:0000256" key="6">
    <source>
        <dbReference type="ARBA" id="ARBA00023136"/>
    </source>
</evidence>
<comment type="caution">
    <text evidence="9">The sequence shown here is derived from an EMBL/GenBank/DDBJ whole genome shotgun (WGS) entry which is preliminary data.</text>
</comment>
<keyword evidence="4 7" id="KW-0812">Transmembrane</keyword>
<dbReference type="SUPFAM" id="SSF53448">
    <property type="entry name" value="Nucleotide-diphospho-sugar transferases"/>
    <property type="match status" value="1"/>
</dbReference>
<dbReference type="PANTHER" id="PTHR48090">
    <property type="entry name" value="UNDECAPRENYL-PHOSPHATE 4-DEOXY-4-FORMAMIDO-L-ARABINOSE TRANSFERASE-RELATED"/>
    <property type="match status" value="1"/>
</dbReference>
<dbReference type="CDD" id="cd04187">
    <property type="entry name" value="DPM1_like_bac"/>
    <property type="match status" value="1"/>
</dbReference>